<dbReference type="OrthoDB" id="7593450at2"/>
<evidence type="ECO:0000313" key="2">
    <source>
        <dbReference type="Proteomes" id="UP000319486"/>
    </source>
</evidence>
<name>A0A502CIP4_9GAMM</name>
<dbReference type="InterPro" id="IPR011990">
    <property type="entry name" value="TPR-like_helical_dom_sf"/>
</dbReference>
<reference evidence="1 2" key="1">
    <citation type="journal article" date="2019" name="Environ. Microbiol.">
        <title>Species interactions and distinct microbial communities in high Arctic permafrost affected cryosols are associated with the CH4 and CO2 gas fluxes.</title>
        <authorList>
            <person name="Altshuler I."/>
            <person name="Hamel J."/>
            <person name="Turney S."/>
            <person name="Magnuson E."/>
            <person name="Levesque R."/>
            <person name="Greer C."/>
            <person name="Whyte L.G."/>
        </authorList>
    </citation>
    <scope>NUCLEOTIDE SEQUENCE [LARGE SCALE GENOMIC DNA]</scope>
    <source>
        <strain evidence="1 2">S13Y</strain>
    </source>
</reference>
<dbReference type="Gene3D" id="1.25.40.10">
    <property type="entry name" value="Tetratricopeptide repeat domain"/>
    <property type="match status" value="1"/>
</dbReference>
<dbReference type="Proteomes" id="UP000319486">
    <property type="component" value="Unassembled WGS sequence"/>
</dbReference>
<accession>A0A502CIP4</accession>
<dbReference type="EMBL" id="RCZO01000001">
    <property type="protein sequence ID" value="TPG11929.1"/>
    <property type="molecule type" value="Genomic_DNA"/>
</dbReference>
<dbReference type="SUPFAM" id="SSF48452">
    <property type="entry name" value="TPR-like"/>
    <property type="match status" value="1"/>
</dbReference>
<protein>
    <submittedName>
        <fullName evidence="1">DUF924 domain-containing protein</fullName>
    </submittedName>
</protein>
<dbReference type="Gene3D" id="1.20.58.320">
    <property type="entry name" value="TPR-like"/>
    <property type="match status" value="1"/>
</dbReference>
<organism evidence="1 2">
    <name type="scientific">Rhodanobacter glycinis</name>
    <dbReference type="NCBI Taxonomy" id="582702"/>
    <lineage>
        <taxon>Bacteria</taxon>
        <taxon>Pseudomonadati</taxon>
        <taxon>Pseudomonadota</taxon>
        <taxon>Gammaproteobacteria</taxon>
        <taxon>Lysobacterales</taxon>
        <taxon>Rhodanobacteraceae</taxon>
        <taxon>Rhodanobacter</taxon>
    </lineage>
</organism>
<dbReference type="Pfam" id="PF06041">
    <property type="entry name" value="DUF924"/>
    <property type="match status" value="1"/>
</dbReference>
<proteinExistence type="predicted"/>
<gene>
    <name evidence="1" type="ORF">EAH88_03760</name>
</gene>
<keyword evidence="2" id="KW-1185">Reference proteome</keyword>
<sequence length="191" mass="21567">MTAAAQDILDFWFAPAHVAYWFADNADFDAQIRERFGETAQAAAAGMLNNWTGTPSGWLALLIVLDQFPRNLHRGDSRAWAQDVKAQRVALSGIARADDRQLPALQRVFAYLPLEHAEDNALQHRSVAMFEALCAEVPPEQHEQFEEFLDYARRHRDVIARFGRFPHRNAVLGRTSTSQEMIYLAQPGAGF</sequence>
<dbReference type="RefSeq" id="WP_140649099.1">
    <property type="nucleotide sequence ID" value="NZ_RCZB01000003.1"/>
</dbReference>
<dbReference type="InterPro" id="IPR010323">
    <property type="entry name" value="DUF924"/>
</dbReference>
<comment type="caution">
    <text evidence="1">The sequence shown here is derived from an EMBL/GenBank/DDBJ whole genome shotgun (WGS) entry which is preliminary data.</text>
</comment>
<dbReference type="AlphaFoldDB" id="A0A502CIP4"/>
<evidence type="ECO:0000313" key="1">
    <source>
        <dbReference type="EMBL" id="TPG11929.1"/>
    </source>
</evidence>